<organism evidence="8 9">
    <name type="scientific">Favolaschia claudopus</name>
    <dbReference type="NCBI Taxonomy" id="2862362"/>
    <lineage>
        <taxon>Eukaryota</taxon>
        <taxon>Fungi</taxon>
        <taxon>Dikarya</taxon>
        <taxon>Basidiomycota</taxon>
        <taxon>Agaricomycotina</taxon>
        <taxon>Agaricomycetes</taxon>
        <taxon>Agaricomycetidae</taxon>
        <taxon>Agaricales</taxon>
        <taxon>Marasmiineae</taxon>
        <taxon>Mycenaceae</taxon>
        <taxon>Favolaschia</taxon>
    </lineage>
</organism>
<keyword evidence="3" id="KW-0342">GTP-binding</keyword>
<protein>
    <submittedName>
        <fullName evidence="8">Guanine nucleotide-binding protein-like 3</fullName>
    </submittedName>
</protein>
<evidence type="ECO:0000256" key="4">
    <source>
        <dbReference type="ARBA" id="ARBA00023242"/>
    </source>
</evidence>
<evidence type="ECO:0000313" key="9">
    <source>
        <dbReference type="Proteomes" id="UP001362999"/>
    </source>
</evidence>
<dbReference type="EMBL" id="JAWWNJ010000002">
    <property type="protein sequence ID" value="KAK7061366.1"/>
    <property type="molecule type" value="Genomic_DNA"/>
</dbReference>
<evidence type="ECO:0000256" key="1">
    <source>
        <dbReference type="ARBA" id="ARBA00004123"/>
    </source>
</evidence>
<feature type="compositionally biased region" description="Basic residues" evidence="5">
    <location>
        <begin position="26"/>
        <end position="36"/>
    </location>
</feature>
<comment type="caution">
    <text evidence="8">The sequence shown here is derived from an EMBL/GenBank/DDBJ whole genome shotgun (WGS) entry which is preliminary data.</text>
</comment>
<dbReference type="SUPFAM" id="SSF52540">
    <property type="entry name" value="P-loop containing nucleoside triphosphate hydrolases"/>
    <property type="match status" value="1"/>
</dbReference>
<dbReference type="Gene3D" id="3.40.50.300">
    <property type="entry name" value="P-loop containing nucleotide triphosphate hydrolases"/>
    <property type="match status" value="1"/>
</dbReference>
<dbReference type="InterPro" id="IPR014813">
    <property type="entry name" value="Gnl3_N_dom"/>
</dbReference>
<dbReference type="Gene3D" id="1.10.1580.10">
    <property type="match status" value="1"/>
</dbReference>
<dbReference type="Pfam" id="PF08701">
    <property type="entry name" value="GN3L_Grn1"/>
    <property type="match status" value="1"/>
</dbReference>
<dbReference type="InterPro" id="IPR006073">
    <property type="entry name" value="GTP-bd"/>
</dbReference>
<reference evidence="8 9" key="1">
    <citation type="journal article" date="2024" name="J Genomics">
        <title>Draft genome sequencing and assembly of Favolaschia claudopus CIRM-BRFM 2984 isolated from oak limbs.</title>
        <authorList>
            <person name="Navarro D."/>
            <person name="Drula E."/>
            <person name="Chaduli D."/>
            <person name="Cazenave R."/>
            <person name="Ahrendt S."/>
            <person name="Wang J."/>
            <person name="Lipzen A."/>
            <person name="Daum C."/>
            <person name="Barry K."/>
            <person name="Grigoriev I.V."/>
            <person name="Favel A."/>
            <person name="Rosso M.N."/>
            <person name="Martin F."/>
        </authorList>
    </citation>
    <scope>NUCLEOTIDE SEQUENCE [LARGE SCALE GENOMIC DNA]</scope>
    <source>
        <strain evidence="8 9">CIRM-BRFM 2984</strain>
    </source>
</reference>
<dbReference type="InterPro" id="IPR050755">
    <property type="entry name" value="TRAFAC_YlqF/YawG_RiboMat"/>
</dbReference>
<feature type="compositionally biased region" description="Basic and acidic residues" evidence="5">
    <location>
        <begin position="14"/>
        <end position="25"/>
    </location>
</feature>
<name>A0AAW0E7Z5_9AGAR</name>
<accession>A0AAW0E7Z5</accession>
<dbReference type="InterPro" id="IPR023179">
    <property type="entry name" value="GTP-bd_ortho_bundle_sf"/>
</dbReference>
<evidence type="ECO:0000256" key="5">
    <source>
        <dbReference type="SAM" id="MobiDB-lite"/>
    </source>
</evidence>
<evidence type="ECO:0000256" key="2">
    <source>
        <dbReference type="ARBA" id="ARBA00022741"/>
    </source>
</evidence>
<feature type="region of interest" description="Disordered" evidence="5">
    <location>
        <begin position="1"/>
        <end position="110"/>
    </location>
</feature>
<feature type="domain" description="Guanine nucleotide-binding protein-like 3 N-terminal" evidence="7">
    <location>
        <begin position="15"/>
        <end position="88"/>
    </location>
</feature>
<keyword evidence="4" id="KW-0539">Nucleus</keyword>
<evidence type="ECO:0000259" key="6">
    <source>
        <dbReference type="Pfam" id="PF01926"/>
    </source>
</evidence>
<dbReference type="AlphaFoldDB" id="A0AAW0E7Z5"/>
<feature type="domain" description="G" evidence="6">
    <location>
        <begin position="296"/>
        <end position="368"/>
    </location>
</feature>
<feature type="compositionally biased region" description="Acidic residues" evidence="5">
    <location>
        <begin position="526"/>
        <end position="573"/>
    </location>
</feature>
<dbReference type="Pfam" id="PF01926">
    <property type="entry name" value="MMR_HSR1"/>
    <property type="match status" value="1"/>
</dbReference>
<dbReference type="InterPro" id="IPR027417">
    <property type="entry name" value="P-loop_NTPase"/>
</dbReference>
<dbReference type="PANTHER" id="PTHR11089">
    <property type="entry name" value="GTP-BINDING PROTEIN-RELATED"/>
    <property type="match status" value="1"/>
</dbReference>
<keyword evidence="2" id="KW-0547">Nucleotide-binding</keyword>
<feature type="compositionally biased region" description="Basic residues" evidence="5">
    <location>
        <begin position="581"/>
        <end position="598"/>
    </location>
</feature>
<gene>
    <name evidence="8" type="ORF">R3P38DRAFT_2829105</name>
</gene>
<proteinExistence type="predicted"/>
<evidence type="ECO:0000259" key="7">
    <source>
        <dbReference type="Pfam" id="PF08701"/>
    </source>
</evidence>
<dbReference type="PANTHER" id="PTHR11089:SF30">
    <property type="entry name" value="GUANINE NUCLEOTIDE-BINDING PROTEIN-LIKE 3 HOMOLOG"/>
    <property type="match status" value="1"/>
</dbReference>
<dbReference type="GO" id="GO:0005525">
    <property type="term" value="F:GTP binding"/>
    <property type="evidence" value="ECO:0007669"/>
    <property type="project" value="UniProtKB-KW"/>
</dbReference>
<evidence type="ECO:0000256" key="3">
    <source>
        <dbReference type="ARBA" id="ARBA00023134"/>
    </source>
</evidence>
<dbReference type="GO" id="GO:0005730">
    <property type="term" value="C:nucleolus"/>
    <property type="evidence" value="ECO:0007669"/>
    <property type="project" value="TreeGrafter"/>
</dbReference>
<feature type="compositionally biased region" description="Acidic residues" evidence="5">
    <location>
        <begin position="92"/>
        <end position="107"/>
    </location>
</feature>
<comment type="subcellular location">
    <subcellularLocation>
        <location evidence="1">Nucleus</location>
    </subcellularLocation>
</comment>
<sequence>MPRIRKKTSNRGSTNDRKKIQNKVRESRKKKAKAAKKNPQWKSKHKKDPGIPNTFPYKDQILAEIADQRRVAAEEKQRRKDEKKIKKKTEQNDEDEDVDDAGSDNDNTDDKADQVFAEVKSLGLAQGFDSIAGLSAKALEGKLLKRRDVPMVVDEAEDEEEVPVLINRDLPNLQTVLNEADVIIEVLDARDPLPFRSMHLEELASTSDKRVLLVLNKIDACPRESVASWLTHLRTQHPTLPFRSASAFLAASPDVAVKEKGKGKAKAPTQDAIGVDVVLAHLGEFAEKKQDKPLCVAVVGLTNAGKSSFVNSLLRKSAFPIYTLATSSRGPTTTGYAQEVTLDVNGKSIRFIDTPGLSWAVDSDSEDTNSTDNLRARDVLMRSKGRIDRLKDPVSAVQHIVARSNTEDLMLHYSLPAFAAGDTDSFLSCVARANQLVKKKGELDLTGAARIVLRDWSIGKFPWYTQPPASPSSTPLSSEDEAVLATLQPRKDMRKGRGLVKLTCGVVESRKALVDVPWTPIHEKDSEDEDGDLVEDQDDEDVEGEDIDMDDDEDEEASEGGDLDDEDEDEELEPLVALSGKQKRKRGAEKASAPRKKVSFGPDPKASKQARSAGSSLGKPASGTKDKASKPAPPKKERKVANTVVKKKPQKNETAASGAPGQEYNFGEFF</sequence>
<keyword evidence="9" id="KW-1185">Reference proteome</keyword>
<feature type="compositionally biased region" description="Basic and acidic residues" evidence="5">
    <location>
        <begin position="66"/>
        <end position="91"/>
    </location>
</feature>
<dbReference type="Proteomes" id="UP001362999">
    <property type="component" value="Unassembled WGS sequence"/>
</dbReference>
<feature type="region of interest" description="Disordered" evidence="5">
    <location>
        <begin position="518"/>
        <end position="670"/>
    </location>
</feature>
<evidence type="ECO:0000313" key="8">
    <source>
        <dbReference type="EMBL" id="KAK7061366.1"/>
    </source>
</evidence>